<dbReference type="Gene3D" id="3.30.160.60">
    <property type="entry name" value="Classic Zinc Finger"/>
    <property type="match status" value="1"/>
</dbReference>
<keyword evidence="3" id="KW-0862">Zinc</keyword>
<gene>
    <name evidence="8" type="ORF">CH063_10142</name>
    <name evidence="9" type="ORF">CH63R_11886</name>
</gene>
<dbReference type="Gene3D" id="1.10.287.110">
    <property type="entry name" value="DnaJ domain"/>
    <property type="match status" value="1"/>
</dbReference>
<dbReference type="InterPro" id="IPR036236">
    <property type="entry name" value="Znf_C2H2_sf"/>
</dbReference>
<dbReference type="GO" id="GO:0003676">
    <property type="term" value="F:nucleic acid binding"/>
    <property type="evidence" value="ECO:0007669"/>
    <property type="project" value="InterPro"/>
</dbReference>
<dbReference type="SUPFAM" id="SSF57667">
    <property type="entry name" value="beta-beta-alpha zinc fingers"/>
    <property type="match status" value="1"/>
</dbReference>
<dbReference type="eggNOG" id="KOG0717">
    <property type="taxonomic scope" value="Eukaryota"/>
</dbReference>
<dbReference type="PROSITE" id="PS00636">
    <property type="entry name" value="DNAJ_1"/>
    <property type="match status" value="1"/>
</dbReference>
<dbReference type="KEGG" id="chig:CH63R_11886"/>
<feature type="region of interest" description="Disordered" evidence="5">
    <location>
        <begin position="378"/>
        <end position="528"/>
    </location>
</feature>
<dbReference type="Proteomes" id="UP000007174">
    <property type="component" value="Unassembled WGS sequence"/>
</dbReference>
<sequence length="568" mass="64000">MGAQQSSGRGQGEDPSQPVKTCYYELLGVQRDATDDEYILSSFRQALTHALFLTIFHVYRIKKSYRRRALELHPDRNLNDVQNATRRFAEIQAAYEVLSDPQERSWYDSHREAILRGADPDSDDRNPEYNDVKLTSTDDIFSLIRRFNSTVPFTDEPSGFFGIVKATFDHLADEEVAAGEYMPGDAPDYPSFGFSTDSYEAVAKPFYGAWASFSTRKPFAWKDKYRLSDAPDRRVRRLMEKENKKIRDEAIRDFNDAVRFLVTFVRKRDPRYLPNTQTAAERQESLRNAAAAQAARSRAANKERLSAAFVPDWAQTRDEADAGAHFPESEEEDSEVEEIECVVCSKTFKSEKSFEAHERSKKHVKAVQQLRRQMREEDLDLSLHETPAATDRGTSVEDALEGAGEQPNIKPVKGNDEDPVESELRTEEAELSDTTSEPLGGDEYASRADVEKRLFADQNPLTGTGRYDASKPNPAEVSASLESLSLGDDDGEQQDDSRIPSKKVGKAKAKREKRAARQMAEATQAGKHTCGVCENSFTSKTKLFAHIRDLDHAAPVAKPTADDKRKKR</sequence>
<evidence type="ECO:0000256" key="2">
    <source>
        <dbReference type="ARBA" id="ARBA00022771"/>
    </source>
</evidence>
<dbReference type="EMBL" id="LTAN01000008">
    <property type="protein sequence ID" value="OBR05183.1"/>
    <property type="molecule type" value="Genomic_DNA"/>
</dbReference>
<keyword evidence="1" id="KW-0479">Metal-binding</keyword>
<dbReference type="InterPro" id="IPR001623">
    <property type="entry name" value="DnaJ_domain"/>
</dbReference>
<feature type="region of interest" description="Disordered" evidence="5">
    <location>
        <begin position="310"/>
        <end position="337"/>
    </location>
</feature>
<dbReference type="GO" id="GO:0008270">
    <property type="term" value="F:zinc ion binding"/>
    <property type="evidence" value="ECO:0007669"/>
    <property type="project" value="UniProtKB-KW"/>
</dbReference>
<dbReference type="PROSITE" id="PS00028">
    <property type="entry name" value="ZINC_FINGER_C2H2_1"/>
    <property type="match status" value="2"/>
</dbReference>
<dbReference type="HOGENOM" id="CLU_009539_2_1_1"/>
<dbReference type="InterPro" id="IPR051964">
    <property type="entry name" value="Chaperone_stress_response"/>
</dbReference>
<dbReference type="SMART" id="SM00271">
    <property type="entry name" value="DnaJ"/>
    <property type="match status" value="1"/>
</dbReference>
<dbReference type="InterPro" id="IPR003604">
    <property type="entry name" value="Matrin/U1-like-C_Znf_C2H2"/>
</dbReference>
<dbReference type="Pfam" id="PF12171">
    <property type="entry name" value="zf-C2H2_jaz"/>
    <property type="match status" value="1"/>
</dbReference>
<dbReference type="STRING" id="759273.H1VGB7"/>
<evidence type="ECO:0000259" key="7">
    <source>
        <dbReference type="PROSITE" id="PS50157"/>
    </source>
</evidence>
<evidence type="ECO:0000313" key="9">
    <source>
        <dbReference type="EMBL" id="OBR05183.1"/>
    </source>
</evidence>
<keyword evidence="2 4" id="KW-0863">Zinc-finger</keyword>
<feature type="domain" description="C2H2-type" evidence="7">
    <location>
        <begin position="528"/>
        <end position="557"/>
    </location>
</feature>
<dbReference type="VEuPathDB" id="FungiDB:CH63R_11886"/>
<dbReference type="EMBL" id="CACQ02003402">
    <property type="protein sequence ID" value="CCF39270.1"/>
    <property type="molecule type" value="Genomic_DNA"/>
</dbReference>
<dbReference type="GO" id="GO:0005737">
    <property type="term" value="C:cytoplasm"/>
    <property type="evidence" value="ECO:0007669"/>
    <property type="project" value="TreeGrafter"/>
</dbReference>
<feature type="compositionally biased region" description="Low complexity" evidence="5">
    <location>
        <begin position="475"/>
        <end position="486"/>
    </location>
</feature>
<dbReference type="InterPro" id="IPR018253">
    <property type="entry name" value="DnaJ_domain_CS"/>
</dbReference>
<dbReference type="RefSeq" id="XP_018153701.1">
    <property type="nucleotide sequence ID" value="XM_018306860.1"/>
</dbReference>
<reference evidence="11" key="4">
    <citation type="journal article" date="2017" name="BMC Genomics">
        <title>Gapless genome assembly of Colletotrichum higginsianum reveals chromosome structure and association of transposable elements with secondary metabolite gene clusters.</title>
        <authorList>
            <person name="Dallery J.-F."/>
            <person name="Lapalu N."/>
            <person name="Zampounis A."/>
            <person name="Pigne S."/>
            <person name="Luyten I."/>
            <person name="Amselem J."/>
            <person name="Wittenberg A.H.J."/>
            <person name="Zhou S."/>
            <person name="de Queiroz M.V."/>
            <person name="Robin G.P."/>
            <person name="Auger A."/>
            <person name="Hainaut M."/>
            <person name="Henrissat B."/>
            <person name="Kim K.-T."/>
            <person name="Lee Y.-H."/>
            <person name="Lespinet O."/>
            <person name="Schwartz D.C."/>
            <person name="Thon M.R."/>
            <person name="O'Connell R.J."/>
        </authorList>
    </citation>
    <scope>NUCLEOTIDE SEQUENCE [LARGE SCALE GENOMIC DNA]</scope>
    <source>
        <strain evidence="11">IMI 349063</strain>
    </source>
</reference>
<dbReference type="PRINTS" id="PR00625">
    <property type="entry name" value="JDOMAIN"/>
</dbReference>
<dbReference type="SMART" id="SM00451">
    <property type="entry name" value="ZnF_U1"/>
    <property type="match status" value="2"/>
</dbReference>
<feature type="compositionally biased region" description="Basic and acidic residues" evidence="5">
    <location>
        <begin position="444"/>
        <end position="455"/>
    </location>
</feature>
<dbReference type="SUPFAM" id="SSF46565">
    <property type="entry name" value="Chaperone J-domain"/>
    <property type="match status" value="1"/>
</dbReference>
<reference evidence="9" key="3">
    <citation type="submission" date="2016-02" db="EMBL/GenBank/DDBJ databases">
        <title>Resequencing and annotation of the Colletotrichum higginsianum genome.</title>
        <authorList>
            <person name="O'Connell R."/>
            <person name="Zambounis A."/>
            <person name="Thon M."/>
            <person name="Dallery J.-F."/>
        </authorList>
    </citation>
    <scope>NUCLEOTIDE SEQUENCE [LARGE SCALE GENOMIC DNA]</scope>
    <source>
        <strain evidence="9">IMI 349063</strain>
    </source>
</reference>
<evidence type="ECO:0000259" key="6">
    <source>
        <dbReference type="PROSITE" id="PS50076"/>
    </source>
</evidence>
<dbReference type="Proteomes" id="UP000092177">
    <property type="component" value="Chromosome 8"/>
</dbReference>
<dbReference type="GeneID" id="28870967"/>
<feature type="compositionally biased region" description="Basic residues" evidence="5">
    <location>
        <begin position="500"/>
        <end position="516"/>
    </location>
</feature>
<evidence type="ECO:0000313" key="10">
    <source>
        <dbReference type="Proteomes" id="UP000007174"/>
    </source>
</evidence>
<evidence type="ECO:0000313" key="8">
    <source>
        <dbReference type="EMBL" id="CCF39270.1"/>
    </source>
</evidence>
<evidence type="ECO:0000256" key="1">
    <source>
        <dbReference type="ARBA" id="ARBA00022723"/>
    </source>
</evidence>
<dbReference type="InterPro" id="IPR054076">
    <property type="entry name" value="ZUO1-like_ZHD"/>
</dbReference>
<reference evidence="10" key="2">
    <citation type="journal article" date="2012" name="Nat. Genet.">
        <title>Lifestyle transitions in plant pathogenic Colletotrichum fungi deciphered by genome and transcriptome analyses.</title>
        <authorList>
            <person name="O'Connell R.J."/>
            <person name="Thon M.R."/>
            <person name="Hacquard S."/>
            <person name="Amyotte S.G."/>
            <person name="Kleemann J."/>
            <person name="Torres M.F."/>
            <person name="Damm U."/>
            <person name="Buiate E.A."/>
            <person name="Epstein L."/>
            <person name="Alkan N."/>
            <person name="Altmueller J."/>
            <person name="Alvarado-Balderrama L."/>
            <person name="Bauser C.A."/>
            <person name="Becker C."/>
            <person name="Birren B.W."/>
            <person name="Chen Z."/>
            <person name="Choi J."/>
            <person name="Crouch J.A."/>
            <person name="Duvick J.P."/>
            <person name="Farman M.A."/>
            <person name="Gan P."/>
            <person name="Heiman D."/>
            <person name="Henrissat B."/>
            <person name="Howard R.J."/>
            <person name="Kabbage M."/>
            <person name="Koch C."/>
            <person name="Kracher B."/>
            <person name="Kubo Y."/>
            <person name="Law A.D."/>
            <person name="Lebrun M.-H."/>
            <person name="Lee Y.-H."/>
            <person name="Miyara I."/>
            <person name="Moore N."/>
            <person name="Neumann U."/>
            <person name="Nordstroem K."/>
            <person name="Panaccione D.G."/>
            <person name="Panstruga R."/>
            <person name="Place M."/>
            <person name="Proctor R.H."/>
            <person name="Prusky D."/>
            <person name="Rech G."/>
            <person name="Reinhardt R."/>
            <person name="Rollins J.A."/>
            <person name="Rounsley S."/>
            <person name="Schardl C.L."/>
            <person name="Schwartz D.C."/>
            <person name="Shenoy N."/>
            <person name="Shirasu K."/>
            <person name="Sikhakolli U.R."/>
            <person name="Stueber K."/>
            <person name="Sukno S.A."/>
            <person name="Sweigard J.A."/>
            <person name="Takano Y."/>
            <person name="Takahara H."/>
            <person name="Trail F."/>
            <person name="van der Does H.C."/>
            <person name="Voll L.M."/>
            <person name="Will I."/>
            <person name="Young S."/>
            <person name="Zeng Q."/>
            <person name="Zhang J."/>
            <person name="Zhou S."/>
            <person name="Dickman M.B."/>
            <person name="Schulze-Lefert P."/>
            <person name="Ver Loren van Themaat E."/>
            <person name="Ma L.-J."/>
            <person name="Vaillancourt L.J."/>
        </authorList>
    </citation>
    <scope>NUCLEOTIDE SEQUENCE [LARGE SCALE GENOMIC DNA]</scope>
    <source>
        <strain evidence="10">IMI 349063</strain>
    </source>
</reference>
<feature type="domain" description="J" evidence="6">
    <location>
        <begin position="22"/>
        <end position="111"/>
    </location>
</feature>
<dbReference type="CDD" id="cd06257">
    <property type="entry name" value="DnaJ"/>
    <property type="match status" value="1"/>
</dbReference>
<dbReference type="AlphaFoldDB" id="H1VGB7"/>
<dbReference type="InterPro" id="IPR036869">
    <property type="entry name" value="J_dom_sf"/>
</dbReference>
<evidence type="ECO:0000313" key="11">
    <source>
        <dbReference type="Proteomes" id="UP000092177"/>
    </source>
</evidence>
<reference evidence="8" key="1">
    <citation type="submission" date="2011-12" db="EMBL/GenBank/DDBJ databases">
        <title>The genome sequence of Colletotrichum higginsianum IMI 34906.</title>
        <authorList>
            <person name="Ma L.-J."/>
            <person name="O'Connell R."/>
            <person name="van Themaat E.V.L."/>
            <person name="Stueber K."/>
            <person name="Young S.K."/>
            <person name="Zeng Q."/>
            <person name="Gargeya S."/>
            <person name="Fitzgerald M."/>
            <person name="Haas B."/>
            <person name="Abouelleil A."/>
            <person name="Alvarado L."/>
            <person name="Arachchi H.M."/>
            <person name="Berlin A."/>
            <person name="Chapman S.B."/>
            <person name="Gearin G."/>
            <person name="Goldberg J."/>
            <person name="Griggs A."/>
            <person name="Gujja S."/>
            <person name="Hansen M."/>
            <person name="Heiman D."/>
            <person name="Howarth C."/>
            <person name="Larimer J."/>
            <person name="Lui A."/>
            <person name="MacDonald P.J.P."/>
            <person name="McCowen C."/>
            <person name="Montmayeur A."/>
            <person name="Murphy C."/>
            <person name="Neiman D."/>
            <person name="Pearson M."/>
            <person name="Priest M."/>
            <person name="Roberts A."/>
            <person name="Saif S."/>
            <person name="Shea T."/>
            <person name="Sisk P."/>
            <person name="Stolte C."/>
            <person name="Sykes S."/>
            <person name="Wortman J."/>
            <person name="Nusbaum C."/>
            <person name="Birren B."/>
        </authorList>
    </citation>
    <scope>NUCLEOTIDE SEQUENCE [LARGE SCALE GENOMIC DNA]</scope>
    <source>
        <strain evidence="8">IMI 349063</strain>
    </source>
</reference>
<name>H1VGB7_COLHI</name>
<dbReference type="InterPro" id="IPR022755">
    <property type="entry name" value="Znf_C2H2_jaz"/>
</dbReference>
<dbReference type="PROSITE" id="PS50076">
    <property type="entry name" value="DNAJ_2"/>
    <property type="match status" value="1"/>
</dbReference>
<protein>
    <submittedName>
        <fullName evidence="8">DnaJ domain-containing protein</fullName>
    </submittedName>
</protein>
<keyword evidence="11" id="KW-1185">Reference proteome</keyword>
<evidence type="ECO:0000256" key="5">
    <source>
        <dbReference type="SAM" id="MobiDB-lite"/>
    </source>
</evidence>
<dbReference type="Pfam" id="PF21884">
    <property type="entry name" value="ZUO1-like_ZHD"/>
    <property type="match status" value="1"/>
</dbReference>
<dbReference type="InterPro" id="IPR013087">
    <property type="entry name" value="Znf_C2H2_type"/>
</dbReference>
<proteinExistence type="predicted"/>
<evidence type="ECO:0000256" key="3">
    <source>
        <dbReference type="ARBA" id="ARBA00022833"/>
    </source>
</evidence>
<dbReference type="OrthoDB" id="5894at2759"/>
<dbReference type="SMART" id="SM00355">
    <property type="entry name" value="ZnF_C2H2"/>
    <property type="match status" value="2"/>
</dbReference>
<accession>H1VGB7</accession>
<dbReference type="PROSITE" id="PS50157">
    <property type="entry name" value="ZINC_FINGER_C2H2_2"/>
    <property type="match status" value="2"/>
</dbReference>
<dbReference type="PANTHER" id="PTHR44029">
    <property type="entry name" value="DNAJ HOMOLOG SUBFAMILY C MEMBER 21"/>
    <property type="match status" value="1"/>
</dbReference>
<dbReference type="Pfam" id="PF00226">
    <property type="entry name" value="DnaJ"/>
    <property type="match status" value="1"/>
</dbReference>
<evidence type="ECO:0000256" key="4">
    <source>
        <dbReference type="PROSITE-ProRule" id="PRU00042"/>
    </source>
</evidence>
<feature type="domain" description="C2H2-type" evidence="7">
    <location>
        <begin position="339"/>
        <end position="368"/>
    </location>
</feature>
<dbReference type="PANTHER" id="PTHR44029:SF1">
    <property type="entry name" value="DNAJ HOMOLOG SUBFAMILY C MEMBER 21"/>
    <property type="match status" value="1"/>
</dbReference>
<organism evidence="8 10">
    <name type="scientific">Colletotrichum higginsianum (strain IMI 349063)</name>
    <name type="common">Crucifer anthracnose fungus</name>
    <dbReference type="NCBI Taxonomy" id="759273"/>
    <lineage>
        <taxon>Eukaryota</taxon>
        <taxon>Fungi</taxon>
        <taxon>Dikarya</taxon>
        <taxon>Ascomycota</taxon>
        <taxon>Pezizomycotina</taxon>
        <taxon>Sordariomycetes</taxon>
        <taxon>Hypocreomycetidae</taxon>
        <taxon>Glomerellales</taxon>
        <taxon>Glomerellaceae</taxon>
        <taxon>Colletotrichum</taxon>
        <taxon>Colletotrichum destructivum species complex</taxon>
    </lineage>
</organism>